<gene>
    <name evidence="2" type="ORF">SKAU_G00156370</name>
</gene>
<accession>A0A9Q1FI32</accession>
<evidence type="ECO:0000256" key="1">
    <source>
        <dbReference type="SAM" id="MobiDB-lite"/>
    </source>
</evidence>
<evidence type="ECO:0000313" key="2">
    <source>
        <dbReference type="EMBL" id="KAJ8359112.1"/>
    </source>
</evidence>
<dbReference type="AlphaFoldDB" id="A0A9Q1FI32"/>
<feature type="compositionally biased region" description="Gly residues" evidence="1">
    <location>
        <begin position="1"/>
        <end position="11"/>
    </location>
</feature>
<organism evidence="2 3">
    <name type="scientific">Synaphobranchus kaupii</name>
    <name type="common">Kaup's arrowtooth eel</name>
    <dbReference type="NCBI Taxonomy" id="118154"/>
    <lineage>
        <taxon>Eukaryota</taxon>
        <taxon>Metazoa</taxon>
        <taxon>Chordata</taxon>
        <taxon>Craniata</taxon>
        <taxon>Vertebrata</taxon>
        <taxon>Euteleostomi</taxon>
        <taxon>Actinopterygii</taxon>
        <taxon>Neopterygii</taxon>
        <taxon>Teleostei</taxon>
        <taxon>Anguilliformes</taxon>
        <taxon>Synaphobranchidae</taxon>
        <taxon>Synaphobranchus</taxon>
    </lineage>
</organism>
<proteinExistence type="predicted"/>
<dbReference type="Proteomes" id="UP001152622">
    <property type="component" value="Chromosome 5"/>
</dbReference>
<keyword evidence="3" id="KW-1185">Reference proteome</keyword>
<dbReference type="EMBL" id="JAINUF010000005">
    <property type="protein sequence ID" value="KAJ8359112.1"/>
    <property type="molecule type" value="Genomic_DNA"/>
</dbReference>
<protein>
    <submittedName>
        <fullName evidence="2">Uncharacterized protein</fullName>
    </submittedName>
</protein>
<evidence type="ECO:0000313" key="3">
    <source>
        <dbReference type="Proteomes" id="UP001152622"/>
    </source>
</evidence>
<name>A0A9Q1FI32_SYNKA</name>
<sequence length="168" mass="18598">MQGVEAGGLEVGDGVQRSGAGGVRRSCTVPAGRAGAERAPAAALFWRGGALHLQSPGVRLEHAQPLRQHLLPLRAECAVPGYEPRALRHGADWGEGATSISKCFVHFTVCIVFWNILHRVVYPHFCHNISPVYNSKRTVKKMLYWETEGKLRKKTRPVPPKCKQDPLW</sequence>
<reference evidence="2" key="1">
    <citation type="journal article" date="2023" name="Science">
        <title>Genome structures resolve the early diversification of teleost fishes.</title>
        <authorList>
            <person name="Parey E."/>
            <person name="Louis A."/>
            <person name="Montfort J."/>
            <person name="Bouchez O."/>
            <person name="Roques C."/>
            <person name="Iampietro C."/>
            <person name="Lluch J."/>
            <person name="Castinel A."/>
            <person name="Donnadieu C."/>
            <person name="Desvignes T."/>
            <person name="Floi Bucao C."/>
            <person name="Jouanno E."/>
            <person name="Wen M."/>
            <person name="Mejri S."/>
            <person name="Dirks R."/>
            <person name="Jansen H."/>
            <person name="Henkel C."/>
            <person name="Chen W.J."/>
            <person name="Zahm M."/>
            <person name="Cabau C."/>
            <person name="Klopp C."/>
            <person name="Thompson A.W."/>
            <person name="Robinson-Rechavi M."/>
            <person name="Braasch I."/>
            <person name="Lecointre G."/>
            <person name="Bobe J."/>
            <person name="Postlethwait J.H."/>
            <person name="Berthelot C."/>
            <person name="Roest Crollius H."/>
            <person name="Guiguen Y."/>
        </authorList>
    </citation>
    <scope>NUCLEOTIDE SEQUENCE</scope>
    <source>
        <strain evidence="2">WJC10195</strain>
    </source>
</reference>
<comment type="caution">
    <text evidence="2">The sequence shown here is derived from an EMBL/GenBank/DDBJ whole genome shotgun (WGS) entry which is preliminary data.</text>
</comment>
<feature type="region of interest" description="Disordered" evidence="1">
    <location>
        <begin position="1"/>
        <end position="24"/>
    </location>
</feature>